<feature type="transmembrane region" description="Helical" evidence="1">
    <location>
        <begin position="316"/>
        <end position="340"/>
    </location>
</feature>
<reference evidence="2 3" key="1">
    <citation type="submission" date="2015-10" db="EMBL/GenBank/DDBJ databases">
        <title>Full genome of DAOMC 229536 Phialocephala scopiformis, a fungal endophyte of spruce producing the potent anti-insectan compound rugulosin.</title>
        <authorList>
            <consortium name="DOE Joint Genome Institute"/>
            <person name="Walker A.K."/>
            <person name="Frasz S.L."/>
            <person name="Seifert K.A."/>
            <person name="Miller J.D."/>
            <person name="Mondo S.J."/>
            <person name="Labutti K."/>
            <person name="Lipzen A."/>
            <person name="Dockter R."/>
            <person name="Kennedy M."/>
            <person name="Grigoriev I.V."/>
            <person name="Spatafora J.W."/>
        </authorList>
    </citation>
    <scope>NUCLEOTIDE SEQUENCE [LARGE SCALE GENOMIC DNA]</scope>
    <source>
        <strain evidence="2 3">CBS 120377</strain>
    </source>
</reference>
<dbReference type="Proteomes" id="UP000070700">
    <property type="component" value="Unassembled WGS sequence"/>
</dbReference>
<accession>A0A132B798</accession>
<feature type="transmembrane region" description="Helical" evidence="1">
    <location>
        <begin position="227"/>
        <end position="251"/>
    </location>
</feature>
<dbReference type="InterPro" id="IPR052413">
    <property type="entry name" value="SUR7_domain"/>
</dbReference>
<dbReference type="PANTHER" id="PTHR28019:SF7">
    <property type="entry name" value="SUR7 PROTEIN"/>
    <property type="match status" value="1"/>
</dbReference>
<sequence length="384" mass="39769">MSGRLRPTALVPAIIAMAAFALTLVLVLAGRQPNQMSQYYLLSMNTSHLGDNIIQFNPTTAVATPAASKAEIQPRFDISHPIQSIGSGLDSIFSGIGNLTGLGNLTSNGGPITGITNAIEGIITNITNVVDGGLTTVENNLVQELMQSLGVKDCYNVYAGNVCSGNYTNTSDPNAAMTMDNCPTWGSIGAGLSNTSIPSSISIATVNVSVPILQGGGGGAGTIGSSLVLVMTLLSTFQIIGLVGSGILALGSLASVIMGRSRLIAYTVFAAAGLAFIGELVAAILITVIAGIVSGLINSVGSGVSLYVTSGKRALAFAWVSAALVILANIYWLAVWFVDFRRHSLKVRRRGTDQIGNWKGLGKELLSDLRSDPSLEEQLLKGGQ</sequence>
<name>A0A132B798_MOLSC</name>
<dbReference type="GO" id="GO:0051285">
    <property type="term" value="C:cell cortex of cell tip"/>
    <property type="evidence" value="ECO:0007669"/>
    <property type="project" value="TreeGrafter"/>
</dbReference>
<evidence type="ECO:0000313" key="3">
    <source>
        <dbReference type="Proteomes" id="UP000070700"/>
    </source>
</evidence>
<dbReference type="GO" id="GO:0031505">
    <property type="term" value="P:fungal-type cell wall organization"/>
    <property type="evidence" value="ECO:0007669"/>
    <property type="project" value="TreeGrafter"/>
</dbReference>
<keyword evidence="1" id="KW-1133">Transmembrane helix</keyword>
<dbReference type="GeneID" id="28831383"/>
<dbReference type="RefSeq" id="XP_018062637.1">
    <property type="nucleotide sequence ID" value="XM_018221657.1"/>
</dbReference>
<feature type="transmembrane region" description="Helical" evidence="1">
    <location>
        <begin position="263"/>
        <end position="296"/>
    </location>
</feature>
<protein>
    <submittedName>
        <fullName evidence="2">Uncharacterized protein</fullName>
    </submittedName>
</protein>
<evidence type="ECO:0000313" key="2">
    <source>
        <dbReference type="EMBL" id="KUJ08282.1"/>
    </source>
</evidence>
<organism evidence="2 3">
    <name type="scientific">Mollisia scopiformis</name>
    <name type="common">Conifer needle endophyte fungus</name>
    <name type="synonym">Phialocephala scopiformis</name>
    <dbReference type="NCBI Taxonomy" id="149040"/>
    <lineage>
        <taxon>Eukaryota</taxon>
        <taxon>Fungi</taxon>
        <taxon>Dikarya</taxon>
        <taxon>Ascomycota</taxon>
        <taxon>Pezizomycotina</taxon>
        <taxon>Leotiomycetes</taxon>
        <taxon>Helotiales</taxon>
        <taxon>Mollisiaceae</taxon>
        <taxon>Mollisia</taxon>
    </lineage>
</organism>
<dbReference type="EMBL" id="KQ947436">
    <property type="protein sequence ID" value="KUJ08282.1"/>
    <property type="molecule type" value="Genomic_DNA"/>
</dbReference>
<dbReference type="PANTHER" id="PTHR28019">
    <property type="entry name" value="CELL MEMBRANE PROTEIN YLR413W-RELATED"/>
    <property type="match status" value="1"/>
</dbReference>
<dbReference type="KEGG" id="psco:LY89DRAFT_765093"/>
<dbReference type="GO" id="GO:0005886">
    <property type="term" value="C:plasma membrane"/>
    <property type="evidence" value="ECO:0007669"/>
    <property type="project" value="TreeGrafter"/>
</dbReference>
<keyword evidence="3" id="KW-1185">Reference proteome</keyword>
<dbReference type="InParanoid" id="A0A132B798"/>
<dbReference type="AlphaFoldDB" id="A0A132B798"/>
<keyword evidence="1" id="KW-0812">Transmembrane</keyword>
<gene>
    <name evidence="2" type="ORF">LY89DRAFT_765093</name>
</gene>
<dbReference type="OrthoDB" id="4159154at2759"/>
<proteinExistence type="predicted"/>
<evidence type="ECO:0000256" key="1">
    <source>
        <dbReference type="SAM" id="Phobius"/>
    </source>
</evidence>
<keyword evidence="1" id="KW-0472">Membrane</keyword>